<feature type="compositionally biased region" description="Basic and acidic residues" evidence="1">
    <location>
        <begin position="1698"/>
        <end position="1707"/>
    </location>
</feature>
<dbReference type="SMART" id="SM00060">
    <property type="entry name" value="FN3"/>
    <property type="match status" value="2"/>
</dbReference>
<dbReference type="InterPro" id="IPR011460">
    <property type="entry name" value="Lcl_C"/>
</dbReference>
<evidence type="ECO:0000313" key="4">
    <source>
        <dbReference type="EMBL" id="NWH05509.1"/>
    </source>
</evidence>
<dbReference type="InterPro" id="IPR022409">
    <property type="entry name" value="PKD/Chitinase_dom"/>
</dbReference>
<dbReference type="EMBL" id="JACADJ010000036">
    <property type="protein sequence ID" value="NWH05509.1"/>
    <property type="molecule type" value="Genomic_DNA"/>
</dbReference>
<dbReference type="CDD" id="cd00146">
    <property type="entry name" value="PKD"/>
    <property type="match status" value="1"/>
</dbReference>
<dbReference type="GO" id="GO:0005509">
    <property type="term" value="F:calcium ion binding"/>
    <property type="evidence" value="ECO:0007669"/>
    <property type="project" value="InterPro"/>
</dbReference>
<dbReference type="PROSITE" id="PS50093">
    <property type="entry name" value="PKD"/>
    <property type="match status" value="1"/>
</dbReference>
<dbReference type="Gene3D" id="2.60.40.10">
    <property type="entry name" value="Immunoglobulins"/>
    <property type="match status" value="2"/>
</dbReference>
<comment type="caution">
    <text evidence="4">The sequence shown here is derived from an EMBL/GenBank/DDBJ whole genome shotgun (WGS) entry which is preliminary data.</text>
</comment>
<feature type="domain" description="EF-hand" evidence="3">
    <location>
        <begin position="2248"/>
        <end position="2281"/>
    </location>
</feature>
<dbReference type="InterPro" id="IPR035986">
    <property type="entry name" value="PKD_dom_sf"/>
</dbReference>
<feature type="compositionally biased region" description="Basic and acidic residues" evidence="1">
    <location>
        <begin position="2186"/>
        <end position="2199"/>
    </location>
</feature>
<dbReference type="InterPro" id="IPR018247">
    <property type="entry name" value="EF_Hand_1_Ca_BS"/>
</dbReference>
<evidence type="ECO:0000256" key="1">
    <source>
        <dbReference type="SAM" id="MobiDB-lite"/>
    </source>
</evidence>
<dbReference type="SMART" id="SM00089">
    <property type="entry name" value="PKD"/>
    <property type="match status" value="1"/>
</dbReference>
<dbReference type="InterPro" id="IPR013783">
    <property type="entry name" value="Ig-like_fold"/>
</dbReference>
<evidence type="ECO:0000259" key="3">
    <source>
        <dbReference type="PROSITE" id="PS50222"/>
    </source>
</evidence>
<proteinExistence type="predicted"/>
<dbReference type="InterPro" id="IPR003961">
    <property type="entry name" value="FN3_dom"/>
</dbReference>
<reference evidence="4 5" key="1">
    <citation type="submission" date="2020-06" db="EMBL/GenBank/DDBJ databases">
        <title>High-quality draft genome of sulfate reducer Desulfobacter latus type strain AcrS2 isolated from marine sediment.</title>
        <authorList>
            <person name="Hoppe M."/>
            <person name="Larsen C.K."/>
            <person name="Marshall I.P.G."/>
            <person name="Schramm A."/>
            <person name="Marietou A.G."/>
        </authorList>
    </citation>
    <scope>NUCLEOTIDE SEQUENCE [LARGE SCALE GENOMIC DNA]</scope>
    <source>
        <strain evidence="4 5">AcRS2</strain>
    </source>
</reference>
<dbReference type="PANTHER" id="PTHR35812:SF1">
    <property type="entry name" value="LIPOPROTEIN"/>
    <property type="match status" value="1"/>
</dbReference>
<sequence>MERKGFIFAVWLLFFLTLNTPILFAGGSYIDNTDGTVSDSETALMWQQQDDDQYRNWVDALGYCENLSLAGYDDWRLPNIRELETLVDDSRYDPAIDTDYFTGCHSSYYWSGSSYARYSSDAWGVSFNDGYVYYGHKADSYYVRCVRCGRSAPSGPDDLSDLKVTYRNEQAEFLTVHFSASFKGGEAPFSYVWDFGDNTSSTDENPTHRYNSEGEYTATLTVTDQDNNTILAKKSISISYPDDDLVASKLEYDNGRYYVLSNQGSYMHVEYDKFMYADSYFLNGGGTDETYNDIAASLYGAVFVGSSGSIFWSGGVAGPVYPQAPDKTPDFLSVATDASANFIIAGSNGTLLLYNCLEQTLDELVSGTQSDINQIIYDVSAERYLAVTGSGELLSSANGIDWAVQKISNTPLTAVSVKADRIVAGGTGGTIYEGTLGGQFQTSVVNTTDDIVDIVRIGKRFIAATRKALLISEDGKSWLIDTQDFSKTPILDLAVNGGTLKVVKEVEEFEKFEESGIESISRFQNVRSGVVKTATLAGVDIEFGKSTVVFEDHRIKTFHIEPDDCMYIKKDGETIARIDFGDDTQFKNSSTLASIYEKDKANITISGSGNTLYYNSGDGRYTPVSQGSFCLKNGKVTEQNLLNEVDQNTISLVQSAVDAFVASYTDDYNAASSEEKQWRFSPDMMRNVLESLFDLIGNTSNFDVPLTGNHLLLGGGEPFSPSGLTFPFFRRLYLDTEDGKIYQKKSYMAGPSFLANAPLTTALISKVEIPEIEYVLDGTKLTGTVTDYKPDIGPFSIVAKKARIESFLGDDGGKESSIIFDEAGFFLKSKLENFQKTNSNQSATLGSKVSKLKITHSRRNGFKLVSGEAGAEIKIPNLNLTKTWVLEDLSTYITMVFREARSDGLYVYNDDYPDELDQFLITLGGNGTLRRRSAPGYNLNSDLKLSAGLDLAFDWDSFSLDGPDKQNLLHASLAAQNFINFPKAGVFSLTGIGGEYNYSKYGSSYWSLTGDFKLYKLYRNIFLFEGGADITADTGMDSFGLGLTYLHTPVLNTSLYIDWAGSDDLGCLLLGSIRHDMPVKSPDIENCDGSTFDLKPKDEKTVFHGFGMGIQAGMTLKEDKTKKVYSLFGAKFENLIKGAVGFQIFGTESCVNDDYQVSLKAVGKEELRLPKIDKDWFFIPESFKNGKVLGNVCVSLGYFQVTQEYKEWFSDKEANLGKHFGMYATAEKIGTDGVTLFIPFDNLEDKDGDRVPFAVNLKIKSVNYTGTQSIYDADERTALSRTTLGAFEFKTFNVGKNEPFIIVDLISADNTMTLTLPDGTVINQDSADTGVIDVEKVGGKFTEITVFSPPEGAYEISYVPTGNEEIRIFGGNPQPDATLEVDGDNVLFSLTDADGEQMEYTLSLIDENENIVHILEKNENTQGGDMSAEIGTITHISTGDYRVMLNFKDPVNPVQKVISTAVVHLVKSIPVPSDIKAVSTSDYVLLSWPGDPGVSGYEVSIMTREQEIVHEKIAGAGFKVTDLMEGEYTAWINGYDEEGNSGDAGTISFTVSHVASDVIPAAVDGINVQINEDNAVVSWSAAENAGFYTVDLYKGMEPVFTGMVITEPAIVVDKAYLGTQLQISITSHTVANNASEVFRDRIQLYSQDDTDSDGLPDMWEIKQFDTIGQAGTDDYDGDGWDNTRELAMHTDPCIADSDSDRLSDSVDPHPLNNDDTNENFIADDWENYYGIVDIMADNDNDGYLNYLEYMADMDPTMVDWAGIDLTSFEQIDYMPVVVANLDEITMVKLNAEVTLDLSNSFDINGNELSFAWKLNSNNVEESAKGRLDIDTSKTGMNRVEVNISDGSKTVYKKYAVFVTDGKTRRVDAGAEETSISLERFDVTVPSAAMAEDSYLVAGDISLEQIPVSIMGRKIVSDGLIYLYSGGSKFLSPITIQPYVNEYEMIDPYVFNYSTSVWTNLTTGETFDPVYNRTVMRIDPVSNYTVKTKETGILVFAKVPAKITLTPLTTLKTGNRIYQVDLAMLMAEKGLETITDITVSDSSIISVNQGDVSGNKELRLEVLSQGVTCITVAGTKKKYGNRSAYHYIIGIIQSPGDLDTDADTIDDDWELLHFGGLEKDGTLDYDNDGVSDLSEFLLLTDPLNPDTDGDKLQDGTELGYTLGDITEDTDPSVFQPDLDPSTTTDPLKADTDGDGFKDGFEDFNGNGRIDTDESDPNDPESVPLFKKGDVNADMLLNLNDPVLILKILTAMSVDQDILLSADADNDGIISIKEVIYILDNIK</sequence>
<evidence type="ECO:0000313" key="5">
    <source>
        <dbReference type="Proteomes" id="UP000553343"/>
    </source>
</evidence>
<keyword evidence="5" id="KW-1185">Reference proteome</keyword>
<organism evidence="4 5">
    <name type="scientific">Desulfobacter latus</name>
    <dbReference type="NCBI Taxonomy" id="2292"/>
    <lineage>
        <taxon>Bacteria</taxon>
        <taxon>Pseudomonadati</taxon>
        <taxon>Thermodesulfobacteriota</taxon>
        <taxon>Desulfobacteria</taxon>
        <taxon>Desulfobacterales</taxon>
        <taxon>Desulfobacteraceae</taxon>
        <taxon>Desulfobacter</taxon>
    </lineage>
</organism>
<feature type="region of interest" description="Disordered" evidence="1">
    <location>
        <begin position="2165"/>
        <end position="2220"/>
    </location>
</feature>
<dbReference type="InterPro" id="IPR002048">
    <property type="entry name" value="EF_hand_dom"/>
</dbReference>
<dbReference type="PROSITE" id="PS00018">
    <property type="entry name" value="EF_HAND_1"/>
    <property type="match status" value="2"/>
</dbReference>
<dbReference type="Pfam" id="PF18911">
    <property type="entry name" value="PKD_4"/>
    <property type="match status" value="1"/>
</dbReference>
<feature type="region of interest" description="Disordered" evidence="1">
    <location>
        <begin position="1698"/>
        <end position="1717"/>
    </location>
</feature>
<evidence type="ECO:0000259" key="2">
    <source>
        <dbReference type="PROSITE" id="PS50093"/>
    </source>
</evidence>
<dbReference type="PROSITE" id="PS50222">
    <property type="entry name" value="EF_HAND_2"/>
    <property type="match status" value="1"/>
</dbReference>
<gene>
    <name evidence="4" type="ORF">HXW94_10995</name>
</gene>
<dbReference type="PANTHER" id="PTHR35812">
    <property type="entry name" value="LIPOPROTEIN"/>
    <property type="match status" value="1"/>
</dbReference>
<accession>A0A850SWI9</accession>
<name>A0A850SWI9_9BACT</name>
<dbReference type="InterPro" id="IPR000601">
    <property type="entry name" value="PKD_dom"/>
</dbReference>
<protein>
    <submittedName>
        <fullName evidence="4">DUF1566 domain-containing protein</fullName>
    </submittedName>
</protein>
<dbReference type="RefSeq" id="WP_218576681.1">
    <property type="nucleotide sequence ID" value="NZ_JACADJ010000036.1"/>
</dbReference>
<dbReference type="SUPFAM" id="SSF49299">
    <property type="entry name" value="PKD domain"/>
    <property type="match status" value="1"/>
</dbReference>
<dbReference type="Pfam" id="PF07603">
    <property type="entry name" value="Lcl_C"/>
    <property type="match status" value="1"/>
</dbReference>
<dbReference type="Proteomes" id="UP000553343">
    <property type="component" value="Unassembled WGS sequence"/>
</dbReference>
<feature type="domain" description="PKD" evidence="2">
    <location>
        <begin position="174"/>
        <end position="238"/>
    </location>
</feature>